<comment type="caution">
    <text evidence="1">The sequence shown here is derived from an EMBL/GenBank/DDBJ whole genome shotgun (WGS) entry which is preliminary data.</text>
</comment>
<evidence type="ECO:0000313" key="1">
    <source>
        <dbReference type="EMBL" id="RRT56004.1"/>
    </source>
</evidence>
<organism evidence="1 2">
    <name type="scientific">Ensete ventricosum</name>
    <name type="common">Abyssinian banana</name>
    <name type="synonym">Musa ensete</name>
    <dbReference type="NCBI Taxonomy" id="4639"/>
    <lineage>
        <taxon>Eukaryota</taxon>
        <taxon>Viridiplantae</taxon>
        <taxon>Streptophyta</taxon>
        <taxon>Embryophyta</taxon>
        <taxon>Tracheophyta</taxon>
        <taxon>Spermatophyta</taxon>
        <taxon>Magnoliopsida</taxon>
        <taxon>Liliopsida</taxon>
        <taxon>Zingiberales</taxon>
        <taxon>Musaceae</taxon>
        <taxon>Ensete</taxon>
    </lineage>
</organism>
<reference evidence="1 2" key="1">
    <citation type="journal article" date="2014" name="Agronomy (Basel)">
        <title>A Draft Genome Sequence for Ensete ventricosum, the Drought-Tolerant Tree Against Hunger.</title>
        <authorList>
            <person name="Harrison J."/>
            <person name="Moore K.A."/>
            <person name="Paszkiewicz K."/>
            <person name="Jones T."/>
            <person name="Grant M."/>
            <person name="Ambacheew D."/>
            <person name="Muzemil S."/>
            <person name="Studholme D.J."/>
        </authorList>
    </citation>
    <scope>NUCLEOTIDE SEQUENCE [LARGE SCALE GENOMIC DNA]</scope>
</reference>
<accession>A0A426YWC1</accession>
<sequence>MRVRRSNPGWASISRRAFLLIQSIDSLVPWLTSHVLTMALVRRLWVLRLGPFDDQFSLVWSFECIFCVSSGRPLPQFTWGLLYYLLREESVCGHLIRTGISA</sequence>
<dbReference type="AlphaFoldDB" id="A0A426YWC1"/>
<gene>
    <name evidence="1" type="ORF">B296_00038808</name>
</gene>
<dbReference type="EMBL" id="AMZH03009821">
    <property type="protein sequence ID" value="RRT56004.1"/>
    <property type="molecule type" value="Genomic_DNA"/>
</dbReference>
<evidence type="ECO:0000313" key="2">
    <source>
        <dbReference type="Proteomes" id="UP000287651"/>
    </source>
</evidence>
<dbReference type="Proteomes" id="UP000287651">
    <property type="component" value="Unassembled WGS sequence"/>
</dbReference>
<proteinExistence type="predicted"/>
<name>A0A426YWC1_ENSVE</name>
<protein>
    <submittedName>
        <fullName evidence="1">Uncharacterized protein</fullName>
    </submittedName>
</protein>